<dbReference type="Proteomes" id="UP001596226">
    <property type="component" value="Unassembled WGS sequence"/>
</dbReference>
<organism evidence="1 2">
    <name type="scientific">Micromonospora vulcania</name>
    <dbReference type="NCBI Taxonomy" id="1441873"/>
    <lineage>
        <taxon>Bacteria</taxon>
        <taxon>Bacillati</taxon>
        <taxon>Actinomycetota</taxon>
        <taxon>Actinomycetes</taxon>
        <taxon>Micromonosporales</taxon>
        <taxon>Micromonosporaceae</taxon>
        <taxon>Micromonospora</taxon>
    </lineage>
</organism>
<evidence type="ECO:0008006" key="3">
    <source>
        <dbReference type="Google" id="ProtNLM"/>
    </source>
</evidence>
<evidence type="ECO:0000313" key="2">
    <source>
        <dbReference type="Proteomes" id="UP001596226"/>
    </source>
</evidence>
<protein>
    <recommendedName>
        <fullName evidence="3">DivIVA domain-containing protein</fullName>
    </recommendedName>
</protein>
<comment type="caution">
    <text evidence="1">The sequence shown here is derived from an EMBL/GenBank/DDBJ whole genome shotgun (WGS) entry which is preliminary data.</text>
</comment>
<accession>A0ABW1HFU6</accession>
<keyword evidence="2" id="KW-1185">Reference proteome</keyword>
<name>A0ABW1HFU6_9ACTN</name>
<gene>
    <name evidence="1" type="ORF">ACFQGL_28035</name>
</gene>
<dbReference type="EMBL" id="JBHSQS010000027">
    <property type="protein sequence ID" value="MFC5927195.1"/>
    <property type="molecule type" value="Genomic_DNA"/>
</dbReference>
<reference evidence="2" key="1">
    <citation type="journal article" date="2019" name="Int. J. Syst. Evol. Microbiol.">
        <title>The Global Catalogue of Microorganisms (GCM) 10K type strain sequencing project: providing services to taxonomists for standard genome sequencing and annotation.</title>
        <authorList>
            <consortium name="The Broad Institute Genomics Platform"/>
            <consortium name="The Broad Institute Genome Sequencing Center for Infectious Disease"/>
            <person name="Wu L."/>
            <person name="Ma J."/>
        </authorList>
    </citation>
    <scope>NUCLEOTIDE SEQUENCE [LARGE SCALE GENOMIC DNA]</scope>
    <source>
        <strain evidence="2">CGMCC 4.7144</strain>
    </source>
</reference>
<evidence type="ECO:0000313" key="1">
    <source>
        <dbReference type="EMBL" id="MFC5927195.1"/>
    </source>
</evidence>
<dbReference type="RefSeq" id="WP_377515550.1">
    <property type="nucleotide sequence ID" value="NZ_JBHSQS010000027.1"/>
</dbReference>
<proteinExistence type="predicted"/>
<sequence>MDTNSWKGHVNGILYGIQFDRTLDDTVVTRVATGVTDGRYPGDRAETLDALTQALRHPGPLNDQIETHHSEESVRVFLSQLSTALAARA</sequence>